<reference evidence="1 2" key="1">
    <citation type="submission" date="2014-09" db="EMBL/GenBank/DDBJ databases">
        <title>Draft genome of Bradyrhizobium japonicum Is-34.</title>
        <authorList>
            <person name="Tsurumaru H."/>
            <person name="Yamakawa T."/>
            <person name="Hashimoto S."/>
            <person name="Okizaki K."/>
            <person name="Kanesaki Y."/>
            <person name="Yoshikawa H."/>
            <person name="Yajima S."/>
        </authorList>
    </citation>
    <scope>NUCLEOTIDE SEQUENCE [LARGE SCALE GENOMIC DNA]</scope>
    <source>
        <strain evidence="1 2">Is-34</strain>
    </source>
</reference>
<comment type="caution">
    <text evidence="1">The sequence shown here is derived from an EMBL/GenBank/DDBJ whole genome shotgun (WGS) entry which is preliminary data.</text>
</comment>
<sequence length="112" mass="13050">MFVCLSANFFNTCRFTNAIAQVIELRTTNFTVAHYFDLIDLWSVNRERTLHTNTVRNFTNSKCFANACTATADHNAFKKLNTLALTLDYLYVDTNGVTRSERRKILFQLFFF</sequence>
<evidence type="ECO:0000313" key="2">
    <source>
        <dbReference type="Proteomes" id="UP000030377"/>
    </source>
</evidence>
<organism evidence="1 2">
    <name type="scientific">Bradyrhizobium japonicum</name>
    <dbReference type="NCBI Taxonomy" id="375"/>
    <lineage>
        <taxon>Bacteria</taxon>
        <taxon>Pseudomonadati</taxon>
        <taxon>Pseudomonadota</taxon>
        <taxon>Alphaproteobacteria</taxon>
        <taxon>Hyphomicrobiales</taxon>
        <taxon>Nitrobacteraceae</taxon>
        <taxon>Bradyrhizobium</taxon>
    </lineage>
</organism>
<evidence type="ECO:0000313" key="1">
    <source>
        <dbReference type="EMBL" id="KGT72827.1"/>
    </source>
</evidence>
<proteinExistence type="predicted"/>
<protein>
    <submittedName>
        <fullName evidence="1">Uncharacterized protein</fullName>
    </submittedName>
</protein>
<dbReference type="AlphaFoldDB" id="A0A0A3XEH6"/>
<dbReference type="Proteomes" id="UP000030377">
    <property type="component" value="Unassembled WGS sequence"/>
</dbReference>
<name>A0A0A3XEH6_BRAJP</name>
<dbReference type="EMBL" id="JRPN01000142">
    <property type="protein sequence ID" value="KGT72827.1"/>
    <property type="molecule type" value="Genomic_DNA"/>
</dbReference>
<gene>
    <name evidence="1" type="ORF">MA20_48025</name>
</gene>
<accession>A0A0A3XEH6</accession>